<dbReference type="GO" id="GO:0055085">
    <property type="term" value="P:transmembrane transport"/>
    <property type="evidence" value="ECO:0007669"/>
    <property type="project" value="InterPro"/>
</dbReference>
<feature type="transmembrane region" description="Helical" evidence="7">
    <location>
        <begin position="374"/>
        <end position="396"/>
    </location>
</feature>
<dbReference type="Gene3D" id="1.20.1740.10">
    <property type="entry name" value="Amino acid/polyamine transporter I"/>
    <property type="match status" value="1"/>
</dbReference>
<feature type="domain" description="Amino acid permease/ SLC12A" evidence="8">
    <location>
        <begin position="16"/>
        <end position="441"/>
    </location>
</feature>
<keyword evidence="3 7" id="KW-0812">Transmembrane</keyword>
<dbReference type="AlphaFoldDB" id="A0A069CUS9"/>
<feature type="transmembrane region" description="Helical" evidence="7">
    <location>
        <begin position="403"/>
        <end position="422"/>
    </location>
</feature>
<feature type="transmembrane region" description="Helical" evidence="7">
    <location>
        <begin position="294"/>
        <end position="313"/>
    </location>
</feature>
<dbReference type="InterPro" id="IPR004841">
    <property type="entry name" value="AA-permease/SLC12A_dom"/>
</dbReference>
<name>A0A069CUS9_WEIOS</name>
<evidence type="ECO:0000256" key="6">
    <source>
        <dbReference type="ARBA" id="ARBA00023136"/>
    </source>
</evidence>
<dbReference type="RefSeq" id="WP_278279340.1">
    <property type="nucleotide sequence ID" value="NZ_DF820491.1"/>
</dbReference>
<keyword evidence="4" id="KW-0029">Amino-acid transport</keyword>
<comment type="subcellular location">
    <subcellularLocation>
        <location evidence="1">Membrane</location>
        <topology evidence="1">Multi-pass membrane protein</topology>
    </subcellularLocation>
</comment>
<keyword evidence="6 7" id="KW-0472">Membrane</keyword>
<feature type="transmembrane region" description="Helical" evidence="7">
    <location>
        <begin position="126"/>
        <end position="144"/>
    </location>
</feature>
<evidence type="ECO:0000256" key="4">
    <source>
        <dbReference type="ARBA" id="ARBA00022970"/>
    </source>
</evidence>
<protein>
    <submittedName>
        <fullName evidence="9">Amino acid transporter</fullName>
    </submittedName>
</protein>
<keyword evidence="5 7" id="KW-1133">Transmembrane helix</keyword>
<evidence type="ECO:0000256" key="2">
    <source>
        <dbReference type="ARBA" id="ARBA00022448"/>
    </source>
</evidence>
<dbReference type="EMBL" id="DF820491">
    <property type="protein sequence ID" value="GAK31229.1"/>
    <property type="molecule type" value="Genomic_DNA"/>
</dbReference>
<keyword evidence="10" id="KW-1185">Reference proteome</keyword>
<evidence type="ECO:0000313" key="9">
    <source>
        <dbReference type="EMBL" id="GAK31229.1"/>
    </source>
</evidence>
<proteinExistence type="predicted"/>
<feature type="transmembrane region" description="Helical" evidence="7">
    <location>
        <begin position="345"/>
        <end position="368"/>
    </location>
</feature>
<evidence type="ECO:0000259" key="8">
    <source>
        <dbReference type="Pfam" id="PF00324"/>
    </source>
</evidence>
<feature type="transmembrane region" description="Helical" evidence="7">
    <location>
        <begin position="20"/>
        <end position="40"/>
    </location>
</feature>
<dbReference type="GO" id="GO:0016020">
    <property type="term" value="C:membrane"/>
    <property type="evidence" value="ECO:0007669"/>
    <property type="project" value="UniProtKB-SubCell"/>
</dbReference>
<dbReference type="Proteomes" id="UP000030643">
    <property type="component" value="Unassembled WGS sequence"/>
</dbReference>
<evidence type="ECO:0000313" key="10">
    <source>
        <dbReference type="Proteomes" id="UP000030643"/>
    </source>
</evidence>
<accession>A0A069CUS9</accession>
<evidence type="ECO:0000256" key="1">
    <source>
        <dbReference type="ARBA" id="ARBA00004141"/>
    </source>
</evidence>
<dbReference type="eggNOG" id="COG1113">
    <property type="taxonomic scope" value="Bacteria"/>
</dbReference>
<dbReference type="STRING" id="1329250.WOSG25_080610"/>
<feature type="transmembrane region" description="Helical" evidence="7">
    <location>
        <begin position="242"/>
        <end position="262"/>
    </location>
</feature>
<feature type="transmembrane region" description="Helical" evidence="7">
    <location>
        <begin position="428"/>
        <end position="446"/>
    </location>
</feature>
<gene>
    <name evidence="9" type="ORF">WOSG25_080610</name>
</gene>
<feature type="transmembrane region" description="Helical" evidence="7">
    <location>
        <begin position="96"/>
        <end position="120"/>
    </location>
</feature>
<dbReference type="PANTHER" id="PTHR43495:SF5">
    <property type="entry name" value="GAMMA-AMINOBUTYRIC ACID PERMEASE"/>
    <property type="match status" value="1"/>
</dbReference>
<reference evidence="10" key="1">
    <citation type="journal article" date="2014" name="Genome Announc.">
        <title>Draft genome sequence of Weissella oryzae SG25T, isolated from fermented rice grains.</title>
        <authorList>
            <person name="Tanizawa Y."/>
            <person name="Fujisawa T."/>
            <person name="Mochizuki T."/>
            <person name="Kaminuma E."/>
            <person name="Suzuki Y."/>
            <person name="Nakamura Y."/>
            <person name="Tohno M."/>
        </authorList>
    </citation>
    <scope>NUCLEOTIDE SEQUENCE [LARGE SCALE GENOMIC DNA]</scope>
    <source>
        <strain evidence="10">DSM 25784 / JCM 18191 / LMG 30913 / SG25</strain>
    </source>
</reference>
<dbReference type="GO" id="GO:0006865">
    <property type="term" value="P:amino acid transport"/>
    <property type="evidence" value="ECO:0007669"/>
    <property type="project" value="UniProtKB-KW"/>
</dbReference>
<evidence type="ECO:0000256" key="5">
    <source>
        <dbReference type="ARBA" id="ARBA00022989"/>
    </source>
</evidence>
<feature type="transmembrane region" description="Helical" evidence="7">
    <location>
        <begin position="46"/>
        <end position="68"/>
    </location>
</feature>
<organism evidence="9 10">
    <name type="scientific">Weissella oryzae (strain DSM 25784 / JCM 18191 / LMG 30913 / SG25)</name>
    <dbReference type="NCBI Taxonomy" id="1329250"/>
    <lineage>
        <taxon>Bacteria</taxon>
        <taxon>Bacillati</taxon>
        <taxon>Bacillota</taxon>
        <taxon>Bacilli</taxon>
        <taxon>Lactobacillales</taxon>
        <taxon>Lactobacillaceae</taxon>
        <taxon>Weissella</taxon>
    </lineage>
</organism>
<dbReference type="Pfam" id="PF00324">
    <property type="entry name" value="AA_permease"/>
    <property type="match status" value="1"/>
</dbReference>
<keyword evidence="2" id="KW-0813">Transport</keyword>
<feature type="transmembrane region" description="Helical" evidence="7">
    <location>
        <begin position="156"/>
        <end position="175"/>
    </location>
</feature>
<dbReference type="PIRSF" id="PIRSF006060">
    <property type="entry name" value="AA_transporter"/>
    <property type="match status" value="1"/>
</dbReference>
<dbReference type="PANTHER" id="PTHR43495">
    <property type="entry name" value="GABA PERMEASE"/>
    <property type="match status" value="1"/>
</dbReference>
<feature type="transmembrane region" description="Helical" evidence="7">
    <location>
        <begin position="208"/>
        <end position="230"/>
    </location>
</feature>
<evidence type="ECO:0000256" key="7">
    <source>
        <dbReference type="SAM" id="Phobius"/>
    </source>
</evidence>
<sequence length="450" mass="48847">MEERKDELKPALQTRHVVMLSLGGAIGSGLFLGSGSVIATAGPAAILAYVLAGFSLYIVMNGVAKMILHNKRSSDVGMSAIIKPYIGPHMAHFTDWVYWATWMAVLIAEEAGVATFLSMLIPGVPLWVFALVVAVLGTGINLYSVRAFAETEYWLAFVKIAVIIILIAVGFYLLFINNIHLGFKQTAAQLAANQSTAPSFAPGGLKGVMNSLLVVIFSFGGSELAAVTVAETKDAKLAIPKAIRSVLFRIIAFYVIPIYLFLQLLPWKQVANPNAESPFATIFRRVGIPHADKLILIVIVIAIFSAVNSAIYATSRSLYSRVQGSKTGLGKSLSKLNKNQVPTRAIAVSSAVLFLGVILSAIFGNGFWQFVAGSISYTISIVWMVLLVSALILYFKVSGVANWFLKIITVIVLLFLIFVVYSQVTTNPWYLSIFALVICLLAFFSYRKAD</sequence>
<evidence type="ECO:0000256" key="3">
    <source>
        <dbReference type="ARBA" id="ARBA00022692"/>
    </source>
</evidence>